<dbReference type="Proteomes" id="UP001140096">
    <property type="component" value="Unassembled WGS sequence"/>
</dbReference>
<evidence type="ECO:0000313" key="2">
    <source>
        <dbReference type="Proteomes" id="UP001140096"/>
    </source>
</evidence>
<dbReference type="EMBL" id="JANBUP010001098">
    <property type="protein sequence ID" value="KAJ2808473.1"/>
    <property type="molecule type" value="Genomic_DNA"/>
</dbReference>
<proteinExistence type="predicted"/>
<gene>
    <name evidence="1" type="ORF">H4S07_003417</name>
</gene>
<keyword evidence="2" id="KW-1185">Reference proteome</keyword>
<evidence type="ECO:0000313" key="1">
    <source>
        <dbReference type="EMBL" id="KAJ2808473.1"/>
    </source>
</evidence>
<accession>A0ACC1LIJ5</accession>
<reference evidence="1" key="1">
    <citation type="submission" date="2022-07" db="EMBL/GenBank/DDBJ databases">
        <title>Phylogenomic reconstructions and comparative analyses of Kickxellomycotina fungi.</title>
        <authorList>
            <person name="Reynolds N.K."/>
            <person name="Stajich J.E."/>
            <person name="Barry K."/>
            <person name="Grigoriev I.V."/>
            <person name="Crous P."/>
            <person name="Smith M.E."/>
        </authorList>
    </citation>
    <scope>NUCLEOTIDE SEQUENCE</scope>
    <source>
        <strain evidence="1">CBS 102833</strain>
    </source>
</reference>
<comment type="caution">
    <text evidence="1">The sequence shown here is derived from an EMBL/GenBank/DDBJ whole genome shotgun (WGS) entry which is preliminary data.</text>
</comment>
<protein>
    <submittedName>
        <fullName evidence="1">Uncharacterized protein</fullName>
    </submittedName>
</protein>
<name>A0ACC1LIJ5_9FUNG</name>
<organism evidence="1 2">
    <name type="scientific">Coemansia furcata</name>
    <dbReference type="NCBI Taxonomy" id="417177"/>
    <lineage>
        <taxon>Eukaryota</taxon>
        <taxon>Fungi</taxon>
        <taxon>Fungi incertae sedis</taxon>
        <taxon>Zoopagomycota</taxon>
        <taxon>Kickxellomycotina</taxon>
        <taxon>Kickxellomycetes</taxon>
        <taxon>Kickxellales</taxon>
        <taxon>Kickxellaceae</taxon>
        <taxon>Coemansia</taxon>
    </lineage>
</organism>
<sequence length="225" mass="25672">MDEMDPFEARLIFGNMLDNMTGAQPMIDRVSGFALKHEGMADDLLDCIADKLDKLAVPPRLNLLFAIDAILVSANRSNSQTWADLLKKSIVAKVNAVIPETPGGDTNVPQVRKVVGGWRRRSIFDKGIMEKLDRLLAKRSGGAASSESGMRHEEILKRIEEDRERHKRHKEDVWIRPADEVPENELELYWETASDFNDADWQEIAVENDEYQQERQLAEMTRRAI</sequence>